<protein>
    <submittedName>
        <fullName evidence="2">Y4mF family transcriptional regulator</fullName>
    </submittedName>
</protein>
<dbReference type="NCBIfam" id="TIGR03070">
    <property type="entry name" value="couple_hipB"/>
    <property type="match status" value="1"/>
</dbReference>
<gene>
    <name evidence="2" type="ORF">CLV55_10472</name>
</gene>
<dbReference type="InterPro" id="IPR017507">
    <property type="entry name" value="Tscrpt_reg_HipB-like"/>
</dbReference>
<dbReference type="PROSITE" id="PS50943">
    <property type="entry name" value="HTH_CROC1"/>
    <property type="match status" value="1"/>
</dbReference>
<name>A0A328YL25_9FLAO</name>
<dbReference type="OrthoDB" id="1122334at2"/>
<dbReference type="InterPro" id="IPR010982">
    <property type="entry name" value="Lambda_DNA-bd_dom_sf"/>
</dbReference>
<keyword evidence="3" id="KW-1185">Reference proteome</keyword>
<feature type="domain" description="HTH cro/C1-type" evidence="1">
    <location>
        <begin position="7"/>
        <end position="61"/>
    </location>
</feature>
<dbReference type="AlphaFoldDB" id="A0A328YL25"/>
<accession>A0A328YL25</accession>
<dbReference type="RefSeq" id="WP_112112806.1">
    <property type="nucleotide sequence ID" value="NZ_QLSZ01000004.1"/>
</dbReference>
<reference evidence="2 3" key="1">
    <citation type="submission" date="2018-06" db="EMBL/GenBank/DDBJ databases">
        <title>Genomic Encyclopedia of Archaeal and Bacterial Type Strains, Phase II (KMG-II): from individual species to whole genera.</title>
        <authorList>
            <person name="Goeker M."/>
        </authorList>
    </citation>
    <scope>NUCLEOTIDE SEQUENCE [LARGE SCALE GENOMIC DNA]</scope>
    <source>
        <strain evidence="2 3">DSM 25663</strain>
    </source>
</reference>
<evidence type="ECO:0000259" key="1">
    <source>
        <dbReference type="PROSITE" id="PS50943"/>
    </source>
</evidence>
<dbReference type="Proteomes" id="UP000248840">
    <property type="component" value="Unassembled WGS sequence"/>
</dbReference>
<organism evidence="2 3">
    <name type="scientific">Flavobacterium aciduliphilum</name>
    <dbReference type="NCBI Taxonomy" id="1101402"/>
    <lineage>
        <taxon>Bacteria</taxon>
        <taxon>Pseudomonadati</taxon>
        <taxon>Bacteroidota</taxon>
        <taxon>Flavobacteriia</taxon>
        <taxon>Flavobacteriales</taxon>
        <taxon>Flavobacteriaceae</taxon>
        <taxon>Flavobacterium</taxon>
    </lineage>
</organism>
<dbReference type="Pfam" id="PF01381">
    <property type="entry name" value="HTH_3"/>
    <property type="match status" value="1"/>
</dbReference>
<dbReference type="Gene3D" id="1.10.260.40">
    <property type="entry name" value="lambda repressor-like DNA-binding domains"/>
    <property type="match status" value="1"/>
</dbReference>
<dbReference type="EMBL" id="QLSZ01000004">
    <property type="protein sequence ID" value="RAR72812.1"/>
    <property type="molecule type" value="Genomic_DNA"/>
</dbReference>
<dbReference type="SMART" id="SM00530">
    <property type="entry name" value="HTH_XRE"/>
    <property type="match status" value="1"/>
</dbReference>
<evidence type="ECO:0000313" key="3">
    <source>
        <dbReference type="Proteomes" id="UP000248840"/>
    </source>
</evidence>
<dbReference type="InterPro" id="IPR001387">
    <property type="entry name" value="Cro/C1-type_HTH"/>
</dbReference>
<sequence length="71" mass="8046">MELSKFVKQKRTSAKLTQPELAEKAGVGLRFLRELEQGKESLRLDKVNQVLKLFGYKVGAVQLIVEEDEKG</sequence>
<dbReference type="CDD" id="cd00093">
    <property type="entry name" value="HTH_XRE"/>
    <property type="match status" value="1"/>
</dbReference>
<evidence type="ECO:0000313" key="2">
    <source>
        <dbReference type="EMBL" id="RAR72812.1"/>
    </source>
</evidence>
<dbReference type="SUPFAM" id="SSF47413">
    <property type="entry name" value="lambda repressor-like DNA-binding domains"/>
    <property type="match status" value="1"/>
</dbReference>
<proteinExistence type="predicted"/>
<comment type="caution">
    <text evidence="2">The sequence shown here is derived from an EMBL/GenBank/DDBJ whole genome shotgun (WGS) entry which is preliminary data.</text>
</comment>
<dbReference type="GO" id="GO:0003677">
    <property type="term" value="F:DNA binding"/>
    <property type="evidence" value="ECO:0007669"/>
    <property type="project" value="InterPro"/>
</dbReference>